<dbReference type="Proteomes" id="UP000183376">
    <property type="component" value="Chromosome I"/>
</dbReference>
<proteinExistence type="predicted"/>
<dbReference type="Gene3D" id="3.10.180.10">
    <property type="entry name" value="2,3-Dihydroxybiphenyl 1,2-Dioxygenase, domain 1"/>
    <property type="match status" value="1"/>
</dbReference>
<dbReference type="InterPro" id="IPR004360">
    <property type="entry name" value="Glyas_Fos-R_dOase_dom"/>
</dbReference>
<dbReference type="OrthoDB" id="9798430at2"/>
<dbReference type="InterPro" id="IPR029068">
    <property type="entry name" value="Glyas_Bleomycin-R_OHBP_Dase"/>
</dbReference>
<dbReference type="PANTHER" id="PTHR36503">
    <property type="entry name" value="BLR2520 PROTEIN"/>
    <property type="match status" value="1"/>
</dbReference>
<dbReference type="EMBL" id="LT629701">
    <property type="protein sequence ID" value="SDM17067.1"/>
    <property type="molecule type" value="Genomic_DNA"/>
</dbReference>
<name>A0A1G9R2I6_ALLAB</name>
<dbReference type="SUPFAM" id="SSF54593">
    <property type="entry name" value="Glyoxalase/Bleomycin resistance protein/Dihydroxybiphenyl dioxygenase"/>
    <property type="match status" value="1"/>
</dbReference>
<evidence type="ECO:0000313" key="2">
    <source>
        <dbReference type="EMBL" id="SDM17067.1"/>
    </source>
</evidence>
<dbReference type="PANTHER" id="PTHR36503:SF1">
    <property type="entry name" value="BLR2520 PROTEIN"/>
    <property type="match status" value="1"/>
</dbReference>
<evidence type="ECO:0000259" key="1">
    <source>
        <dbReference type="Pfam" id="PF00903"/>
    </source>
</evidence>
<protein>
    <recommendedName>
        <fullName evidence="1">Glyoxalase/fosfomycin resistance/dioxygenase domain-containing protein</fullName>
    </recommendedName>
</protein>
<reference evidence="2 3" key="1">
    <citation type="submission" date="2016-10" db="EMBL/GenBank/DDBJ databases">
        <authorList>
            <person name="de Groot N.N."/>
        </authorList>
    </citation>
    <scope>NUCLEOTIDE SEQUENCE [LARGE SCALE GENOMIC DNA]</scope>
    <source>
        <strain evidence="2 3">DSM 44149</strain>
    </source>
</reference>
<feature type="domain" description="Glyoxalase/fosfomycin resistance/dioxygenase" evidence="1">
    <location>
        <begin position="6"/>
        <end position="124"/>
    </location>
</feature>
<dbReference type="Pfam" id="PF00903">
    <property type="entry name" value="Glyoxalase"/>
    <property type="match status" value="1"/>
</dbReference>
<keyword evidence="3" id="KW-1185">Reference proteome</keyword>
<accession>A0A1G9R2I6</accession>
<gene>
    <name evidence="2" type="ORF">SAMN04489726_0146</name>
</gene>
<dbReference type="RefSeq" id="WP_156051737.1">
    <property type="nucleotide sequence ID" value="NZ_JOEF01000036.1"/>
</dbReference>
<sequence>MFIVSLPIEDRSRSHAFYRSLGLRPVGPLAEDGLPEPLQFDLSEGARLMLVPKGGFGWVTGNRPVAPHGTSECLLGLSAPSEDALDDLVHRAQQAGAELVMKPAHRPWGYTAVVADPDDHAWMITVVPQNGAGSSSAS</sequence>
<dbReference type="AlphaFoldDB" id="A0A1G9R2I6"/>
<dbReference type="STRING" id="211114.SAMN04489726_0146"/>
<evidence type="ECO:0000313" key="3">
    <source>
        <dbReference type="Proteomes" id="UP000183376"/>
    </source>
</evidence>
<dbReference type="eggNOG" id="COG0346">
    <property type="taxonomic scope" value="Bacteria"/>
</dbReference>
<organism evidence="2 3">
    <name type="scientific">Allokutzneria albata</name>
    <name type="common">Kibdelosporangium albatum</name>
    <dbReference type="NCBI Taxonomy" id="211114"/>
    <lineage>
        <taxon>Bacteria</taxon>
        <taxon>Bacillati</taxon>
        <taxon>Actinomycetota</taxon>
        <taxon>Actinomycetes</taxon>
        <taxon>Pseudonocardiales</taxon>
        <taxon>Pseudonocardiaceae</taxon>
        <taxon>Allokutzneria</taxon>
    </lineage>
</organism>